<reference evidence="2" key="1">
    <citation type="submission" date="2020-11" db="EMBL/GenBank/DDBJ databases">
        <authorList>
            <consortium name="DOE Joint Genome Institute"/>
            <person name="Ahrendt S."/>
            <person name="Riley R."/>
            <person name="Andreopoulos W."/>
            <person name="LaButti K."/>
            <person name="Pangilinan J."/>
            <person name="Ruiz-duenas F.J."/>
            <person name="Barrasa J.M."/>
            <person name="Sanchez-Garcia M."/>
            <person name="Camarero S."/>
            <person name="Miyauchi S."/>
            <person name="Serrano A."/>
            <person name="Linde D."/>
            <person name="Babiker R."/>
            <person name="Drula E."/>
            <person name="Ayuso-Fernandez I."/>
            <person name="Pacheco R."/>
            <person name="Padilla G."/>
            <person name="Ferreira P."/>
            <person name="Barriuso J."/>
            <person name="Kellner H."/>
            <person name="Castanera R."/>
            <person name="Alfaro M."/>
            <person name="Ramirez L."/>
            <person name="Pisabarro A.G."/>
            <person name="Kuo A."/>
            <person name="Tritt A."/>
            <person name="Lipzen A."/>
            <person name="He G."/>
            <person name="Yan M."/>
            <person name="Ng V."/>
            <person name="Cullen D."/>
            <person name="Martin F."/>
            <person name="Rosso M.-N."/>
            <person name="Henrissat B."/>
            <person name="Hibbett D."/>
            <person name="Martinez A.T."/>
            <person name="Grigoriev I.V."/>
        </authorList>
    </citation>
    <scope>NUCLEOTIDE SEQUENCE</scope>
    <source>
        <strain evidence="2">AH 44721</strain>
    </source>
</reference>
<keyword evidence="3" id="KW-1185">Reference proteome</keyword>
<comment type="caution">
    <text evidence="2">The sequence shown here is derived from an EMBL/GenBank/DDBJ whole genome shotgun (WGS) entry which is preliminary data.</text>
</comment>
<feature type="coiled-coil region" evidence="1">
    <location>
        <begin position="81"/>
        <end position="108"/>
    </location>
</feature>
<dbReference type="Proteomes" id="UP000724874">
    <property type="component" value="Unassembled WGS sequence"/>
</dbReference>
<dbReference type="OrthoDB" id="3045996at2759"/>
<evidence type="ECO:0000313" key="2">
    <source>
        <dbReference type="EMBL" id="KAF8885396.1"/>
    </source>
</evidence>
<accession>A0A9P5NHE8</accession>
<protein>
    <recommendedName>
        <fullName evidence="4">F-box domain-containing protein</fullName>
    </recommendedName>
</protein>
<dbReference type="InterPro" id="IPR036047">
    <property type="entry name" value="F-box-like_dom_sf"/>
</dbReference>
<proteinExistence type="predicted"/>
<evidence type="ECO:0000256" key="1">
    <source>
        <dbReference type="SAM" id="Coils"/>
    </source>
</evidence>
<sequence>MDAFDGSEGSGTIAAEHLDEAPEWYERVPWDDDMKEVQVELPNFIARLLEHNNLPTSDDIRLCKEYQEKLQEPSLSVQNRIRLVVYQIDALQAELRNLEKEKTGYNKQSFACEVVCSPVRRLPLEIVQEIAIHLLLPRHHLLSGRDPIISTSQVCSGWRKAIASMPRLWARFGVDTTKITRSTYETAVKKAIVEYSDRSIPFPLDIEISLSDQELQSTRHERSHQLLSWLISDWSSIDRVRRLHIISFRFLEVLADEIRDPGTFSQLERLVLVSGRSTKPIRSNNVFDNSTNWGNLFLNAPNLRRISIDNKMGQFFQYLHFPFGQITHLFLLCSLSFGTWTSLLGQLSALESGFFCLSSERFTETTVHTPPLGHLAIMPESFEAYTNCIRLISKGRFPKLSHVEFMVPSSEALDPGDISLSSIPGVPLKHLSLFFMDSAPIEVLLAILRNSTDVTTLELGLPASQWAFLLKYLRSMITHRKPDASNNGYSCHSGIGANRHAVVERHFL</sequence>
<evidence type="ECO:0008006" key="4">
    <source>
        <dbReference type="Google" id="ProtNLM"/>
    </source>
</evidence>
<dbReference type="EMBL" id="JADNYJ010000102">
    <property type="protein sequence ID" value="KAF8885396.1"/>
    <property type="molecule type" value="Genomic_DNA"/>
</dbReference>
<evidence type="ECO:0000313" key="3">
    <source>
        <dbReference type="Proteomes" id="UP000724874"/>
    </source>
</evidence>
<keyword evidence="1" id="KW-0175">Coiled coil</keyword>
<organism evidence="2 3">
    <name type="scientific">Gymnopilus junonius</name>
    <name type="common">Spectacular rustgill mushroom</name>
    <name type="synonym">Gymnopilus spectabilis subsp. junonius</name>
    <dbReference type="NCBI Taxonomy" id="109634"/>
    <lineage>
        <taxon>Eukaryota</taxon>
        <taxon>Fungi</taxon>
        <taxon>Dikarya</taxon>
        <taxon>Basidiomycota</taxon>
        <taxon>Agaricomycotina</taxon>
        <taxon>Agaricomycetes</taxon>
        <taxon>Agaricomycetidae</taxon>
        <taxon>Agaricales</taxon>
        <taxon>Agaricineae</taxon>
        <taxon>Hymenogastraceae</taxon>
        <taxon>Gymnopilus</taxon>
    </lineage>
</organism>
<gene>
    <name evidence="2" type="ORF">CPB84DRAFT_1850392</name>
</gene>
<name>A0A9P5NHE8_GYMJU</name>
<dbReference type="SUPFAM" id="SSF81383">
    <property type="entry name" value="F-box domain"/>
    <property type="match status" value="1"/>
</dbReference>
<dbReference type="AlphaFoldDB" id="A0A9P5NHE8"/>